<dbReference type="Gene3D" id="2.40.50.770">
    <property type="entry name" value="RecQ-mediated genome instability protein Rmi1, C-terminal domain"/>
    <property type="match status" value="1"/>
</dbReference>
<comment type="function">
    <text evidence="6">Essential component of the RMI complex, a complex that plays an important role in the processing of homologous recombination intermediates to limit DNA crossover formation in cells. Promotes TOP3A binding to double Holliday junctions (DHJ) and hence stimulates TOP3A-mediated dissolution. Required for BLM phosphorylation during mitosis. Within the BLM complex, required for BLM and TOP3A stability.</text>
</comment>
<evidence type="ECO:0000313" key="12">
    <source>
        <dbReference type="Proteomes" id="UP000566440"/>
    </source>
</evidence>
<dbReference type="GO" id="GO:0006260">
    <property type="term" value="P:DNA replication"/>
    <property type="evidence" value="ECO:0007669"/>
    <property type="project" value="UniProtKB-KW"/>
</dbReference>
<dbReference type="PANTHER" id="PTHR14790">
    <property type="entry name" value="RECQ-MEDIATED GENOME INSTABILITY PROTEIN 1 RMI1"/>
    <property type="match status" value="1"/>
</dbReference>
<evidence type="ECO:0000259" key="9">
    <source>
        <dbReference type="Pfam" id="PF16099"/>
    </source>
</evidence>
<proteinExistence type="inferred from homology"/>
<feature type="domain" description="RecQ mediated genome instability protein 1 OB-fold" evidence="8">
    <location>
        <begin position="69"/>
        <end position="205"/>
    </location>
</feature>
<dbReference type="AlphaFoldDB" id="A0A7K9SZY8"/>
<name>A0A7K9SZY8_9PICI</name>
<comment type="caution">
    <text evidence="11">The sequence shown here is derived from an EMBL/GenBank/DDBJ whole genome shotgun (WGS) entry which is preliminary data.</text>
</comment>
<dbReference type="Gene3D" id="6.10.140.770">
    <property type="match status" value="1"/>
</dbReference>
<dbReference type="InterPro" id="IPR013894">
    <property type="entry name" value="RMI1_OB"/>
</dbReference>
<accession>A0A7K9SZY8</accession>
<evidence type="ECO:0000256" key="1">
    <source>
        <dbReference type="ARBA" id="ARBA00004123"/>
    </source>
</evidence>
<dbReference type="Proteomes" id="UP000566440">
    <property type="component" value="Unassembled WGS sequence"/>
</dbReference>
<feature type="non-terminal residue" evidence="11">
    <location>
        <position position="623"/>
    </location>
</feature>
<evidence type="ECO:0000256" key="7">
    <source>
        <dbReference type="SAM" id="MobiDB-lite"/>
    </source>
</evidence>
<evidence type="ECO:0000256" key="2">
    <source>
        <dbReference type="ARBA" id="ARBA00006395"/>
    </source>
</evidence>
<evidence type="ECO:0000256" key="4">
    <source>
        <dbReference type="ARBA" id="ARBA00022705"/>
    </source>
</evidence>
<comment type="subcellular location">
    <subcellularLocation>
        <location evidence="1">Nucleus</location>
    </subcellularLocation>
</comment>
<dbReference type="SMART" id="SM01161">
    <property type="entry name" value="DUF1767"/>
    <property type="match status" value="1"/>
</dbReference>
<evidence type="ECO:0000259" key="8">
    <source>
        <dbReference type="Pfam" id="PF08585"/>
    </source>
</evidence>
<dbReference type="GO" id="GO:0016604">
    <property type="term" value="C:nuclear body"/>
    <property type="evidence" value="ECO:0007669"/>
    <property type="project" value="TreeGrafter"/>
</dbReference>
<evidence type="ECO:0000256" key="6">
    <source>
        <dbReference type="ARBA" id="ARBA00024977"/>
    </source>
</evidence>
<feature type="domain" description="RecQ-mediated genome instability protein 1 C-terminal OB-fold" evidence="9">
    <location>
        <begin position="487"/>
        <end position="621"/>
    </location>
</feature>
<dbReference type="InterPro" id="IPR049363">
    <property type="entry name" value="RMI1_N"/>
</dbReference>
<dbReference type="GO" id="GO:0000724">
    <property type="term" value="P:double-strand break repair via homologous recombination"/>
    <property type="evidence" value="ECO:0007669"/>
    <property type="project" value="TreeGrafter"/>
</dbReference>
<dbReference type="FunFam" id="1.10.8.1020:FF:000001">
    <property type="entry name" value="RecQ-mediated genome instability protein 1"/>
    <property type="match status" value="1"/>
</dbReference>
<evidence type="ECO:0000259" key="10">
    <source>
        <dbReference type="Pfam" id="PF21000"/>
    </source>
</evidence>
<dbReference type="InterPro" id="IPR032199">
    <property type="entry name" value="RMI1_C"/>
</dbReference>
<feature type="region of interest" description="Disordered" evidence="7">
    <location>
        <begin position="371"/>
        <end position="451"/>
    </location>
</feature>
<dbReference type="EMBL" id="VWZX01005789">
    <property type="protein sequence ID" value="NXI41724.1"/>
    <property type="molecule type" value="Genomic_DNA"/>
</dbReference>
<keyword evidence="4" id="KW-0235">DNA replication</keyword>
<dbReference type="FunFam" id="2.40.50.770:FF:000002">
    <property type="entry name" value="recQ-mediated genome instability protein 1"/>
    <property type="match status" value="1"/>
</dbReference>
<dbReference type="Pfam" id="PF16099">
    <property type="entry name" value="RMI1_C"/>
    <property type="match status" value="1"/>
</dbReference>
<feature type="non-terminal residue" evidence="11">
    <location>
        <position position="1"/>
    </location>
</feature>
<evidence type="ECO:0000256" key="5">
    <source>
        <dbReference type="ARBA" id="ARBA00023242"/>
    </source>
</evidence>
<dbReference type="GO" id="GO:0031422">
    <property type="term" value="C:RecQ family helicase-topoisomerase III complex"/>
    <property type="evidence" value="ECO:0007669"/>
    <property type="project" value="TreeGrafter"/>
</dbReference>
<dbReference type="Pfam" id="PF21000">
    <property type="entry name" value="RMI1_N_N"/>
    <property type="match status" value="1"/>
</dbReference>
<feature type="compositionally biased region" description="Basic and acidic residues" evidence="7">
    <location>
        <begin position="429"/>
        <end position="451"/>
    </location>
</feature>
<dbReference type="InterPro" id="IPR044881">
    <property type="entry name" value="RMI1_N_N_sf"/>
</dbReference>
<protein>
    <recommendedName>
        <fullName evidence="3">RecQ-mediated genome instability protein 1</fullName>
    </recommendedName>
</protein>
<feature type="domain" description="RMI1 N-terminal" evidence="10">
    <location>
        <begin position="14"/>
        <end position="63"/>
    </location>
</feature>
<keyword evidence="5" id="KW-0539">Nucleus</keyword>
<dbReference type="Gene3D" id="1.10.8.1020">
    <property type="entry name" value="RecQ-mediated genome instability protein 1, N-terminal domain"/>
    <property type="match status" value="1"/>
</dbReference>
<dbReference type="InterPro" id="IPR042470">
    <property type="entry name" value="RMI1_N_C_sf"/>
</dbReference>
<dbReference type="OrthoDB" id="341511at2759"/>
<organism evidence="11 12">
    <name type="scientific">Galbula dea</name>
    <dbReference type="NCBI Taxonomy" id="1109041"/>
    <lineage>
        <taxon>Eukaryota</taxon>
        <taxon>Metazoa</taxon>
        <taxon>Chordata</taxon>
        <taxon>Craniata</taxon>
        <taxon>Vertebrata</taxon>
        <taxon>Euteleostomi</taxon>
        <taxon>Archelosauria</taxon>
        <taxon>Archosauria</taxon>
        <taxon>Dinosauria</taxon>
        <taxon>Saurischia</taxon>
        <taxon>Theropoda</taxon>
        <taxon>Coelurosauria</taxon>
        <taxon>Aves</taxon>
        <taxon>Neognathae</taxon>
        <taxon>Neoaves</taxon>
        <taxon>Telluraves</taxon>
        <taxon>Coraciimorphae</taxon>
        <taxon>Piciformes</taxon>
        <taxon>Galbulidae</taxon>
        <taxon>Galbula</taxon>
    </lineage>
</organism>
<reference evidence="11 12" key="1">
    <citation type="submission" date="2019-09" db="EMBL/GenBank/DDBJ databases">
        <title>Bird 10,000 Genomes (B10K) Project - Family phase.</title>
        <authorList>
            <person name="Zhang G."/>
        </authorList>
    </citation>
    <scope>NUCLEOTIDE SEQUENCE [LARGE SCALE GENOMIC DNA]</scope>
    <source>
        <strain evidence="11">B10K-DU-001-62</strain>
        <tissue evidence="11">Muscle</tissue>
    </source>
</reference>
<dbReference type="PANTHER" id="PTHR14790:SF15">
    <property type="entry name" value="RECQ-MEDIATED GENOME INSTABILITY PROTEIN 1"/>
    <property type="match status" value="1"/>
</dbReference>
<feature type="compositionally biased region" description="Polar residues" evidence="7">
    <location>
        <begin position="398"/>
        <end position="419"/>
    </location>
</feature>
<sequence>MSTSNITARVETWLSSTWHVKVPLTWLEACIGWIQEENSGSNLSQAQINRQVFEQWLLTDLRDLEYSILPDCILNAPKGELSGFYSIQIDSLVDVSQPAYSQLQKLRGKNTVNEEVTASTQAFQKSWEAKPTRMLMLQLTDGIHQIQGMEYQPVPVLHSNLPPGTKITVQGNIAYRLGVLLLKPENVKLLGGEVDALLEECSQERVLSRLIGETEVSNSVRQAGHSQIVSRPVEGLEETLGPSDEELLASLDENNEFTLNNEASLESGYCSRSNNFSTASGSLNTHNGNVLLRESGSPLPHLDVSPSIEYDAGFLNHFPLEDDFLLEEEIQRELEEVPPVVMNRNIGLITERFPQTSRSFCDSSLNYSYGKGDMSGRGRPVEATSKQKTFGRRASDGDGNSMSTFSQHESVRQTCSSVDFSLENPPQERQNDTDLEERCKSQDTSDSRLLNDDPVFFSKLDLDADQQKHDAQTFPSRAVEAHLDLDSPPFTYISLLAKNPETVTILKAKCFIVTLTGNLTSSNGSWGIKAKISDGSAYLEVDFADHILTSLIGFSVPEMNKLKKDPALHQKLKDGLEECQRNLIDLCCLMTIEFNPLQSKATVQDLQDADVRHLEQLKKRLNK</sequence>
<dbReference type="Pfam" id="PF08585">
    <property type="entry name" value="RMI1_N_C"/>
    <property type="match status" value="1"/>
</dbReference>
<dbReference type="GO" id="GO:0000712">
    <property type="term" value="P:resolution of meiotic recombination intermediates"/>
    <property type="evidence" value="ECO:0007669"/>
    <property type="project" value="TreeGrafter"/>
</dbReference>
<keyword evidence="12" id="KW-1185">Reference proteome</keyword>
<gene>
    <name evidence="11" type="primary">Rmi1</name>
    <name evidence="11" type="ORF">GALDEA_R10574</name>
</gene>
<evidence type="ECO:0000313" key="11">
    <source>
        <dbReference type="EMBL" id="NXI41724.1"/>
    </source>
</evidence>
<evidence type="ECO:0000256" key="3">
    <source>
        <dbReference type="ARBA" id="ARBA00018987"/>
    </source>
</evidence>
<comment type="similarity">
    <text evidence="2">Belongs to the RMI1 family.</text>
</comment>
<dbReference type="GO" id="GO:0000166">
    <property type="term" value="F:nucleotide binding"/>
    <property type="evidence" value="ECO:0007669"/>
    <property type="project" value="InterPro"/>
</dbReference>